<dbReference type="EMBL" id="VJMJ01000084">
    <property type="protein sequence ID" value="KAF0737478.1"/>
    <property type="molecule type" value="Genomic_DNA"/>
</dbReference>
<gene>
    <name evidence="1" type="ORF">Ae201684_006638</name>
</gene>
<name>A0A6G0XBN2_9STRA</name>
<dbReference type="Proteomes" id="UP000481153">
    <property type="component" value="Unassembled WGS sequence"/>
</dbReference>
<comment type="caution">
    <text evidence="1">The sequence shown here is derived from an EMBL/GenBank/DDBJ whole genome shotgun (WGS) entry which is preliminary data.</text>
</comment>
<protein>
    <submittedName>
        <fullName evidence="1">Uncharacterized protein</fullName>
    </submittedName>
</protein>
<reference evidence="1 2" key="1">
    <citation type="submission" date="2019-07" db="EMBL/GenBank/DDBJ databases">
        <title>Genomics analysis of Aphanomyces spp. identifies a new class of oomycete effector associated with host adaptation.</title>
        <authorList>
            <person name="Gaulin E."/>
        </authorList>
    </citation>
    <scope>NUCLEOTIDE SEQUENCE [LARGE SCALE GENOMIC DNA]</scope>
    <source>
        <strain evidence="1 2">ATCC 201684</strain>
    </source>
</reference>
<evidence type="ECO:0000313" key="2">
    <source>
        <dbReference type="Proteomes" id="UP000481153"/>
    </source>
</evidence>
<dbReference type="VEuPathDB" id="FungiDB:AeMF1_007260"/>
<evidence type="ECO:0000313" key="1">
    <source>
        <dbReference type="EMBL" id="KAF0737478.1"/>
    </source>
</evidence>
<accession>A0A6G0XBN2</accession>
<dbReference type="AlphaFoldDB" id="A0A6G0XBN2"/>
<proteinExistence type="predicted"/>
<sequence>MNALEPKFQTPPDILSNPKTKTADRFLENFTNVCGPVFIVLDEIGAAFSADDLNDLEQRKTFLSFCSNVVGKWLWLPKVFFVLVGRGSFLTYVGRRPEDLKLSSRMHMFERLKLDLLREDAIEEILENTWISTELSLWDYFGLNNSTAKTVAKHLFDQTNGHPRSLFHALVQSKSLEDLLRYEGAFPLQGLNLVKFYDDSVRHKEQVLLLLEAAETQDRVNMLQLIPDRGERAVSLDVIANKSCVDWEGTAEEARVYIHPMVKSYLEGWLMPLAEYIEYIGKSLKVSVDYPNAFEWMFIKRFQQAFSVKSQPRLVMPEFFDSPIFGSCDDLAFSTFTQPMPKITSNGSRFPNLHSSTASPDRWKVLLDRIALLGDVCLKPLPKSASSDAFLVTKARFRGKEVKVVCGLAVKNYAKTPFTDNDLSKECDVFDRMFNRIDSTGYLRVLFVCCTSYDKDMSSKFKGKSHFVYQCKKSFPNIDEAILLNLETPKQRAAFFGVEDDLAPFVEVVVRKAEVGYSVT</sequence>
<keyword evidence="2" id="KW-1185">Reference proteome</keyword>
<organism evidence="1 2">
    <name type="scientific">Aphanomyces euteiches</name>
    <dbReference type="NCBI Taxonomy" id="100861"/>
    <lineage>
        <taxon>Eukaryota</taxon>
        <taxon>Sar</taxon>
        <taxon>Stramenopiles</taxon>
        <taxon>Oomycota</taxon>
        <taxon>Saprolegniomycetes</taxon>
        <taxon>Saprolegniales</taxon>
        <taxon>Verrucalvaceae</taxon>
        <taxon>Aphanomyces</taxon>
    </lineage>
</organism>